<reference evidence="5 6" key="1">
    <citation type="journal article" date="2017" name="Front. Microbiol.">
        <title>Labilibaculum manganireducens gen. nov., sp. nov. and Labilibaculum filiforme sp. nov., Novel Bacteroidetes Isolated from Subsurface Sediments of the Baltic Sea.</title>
        <authorList>
            <person name="Vandieken V."/>
            <person name="Marshall I.P."/>
            <person name="Niemann H."/>
            <person name="Engelen B."/>
            <person name="Cypionka H."/>
        </authorList>
    </citation>
    <scope>NUCLEOTIDE SEQUENCE [LARGE SCALE GENOMIC DNA]</scope>
    <source>
        <strain evidence="5 6">59.16B</strain>
    </source>
</reference>
<dbReference type="OrthoDB" id="9796457at2"/>
<dbReference type="Gene3D" id="3.40.50.2300">
    <property type="match status" value="1"/>
</dbReference>
<dbReference type="SMART" id="SM00448">
    <property type="entry name" value="REC"/>
    <property type="match status" value="1"/>
</dbReference>
<evidence type="ECO:0000313" key="5">
    <source>
        <dbReference type="EMBL" id="PKQ62297.1"/>
    </source>
</evidence>
<dbReference type="GO" id="GO:0000160">
    <property type="term" value="P:phosphorelay signal transduction system"/>
    <property type="evidence" value="ECO:0007669"/>
    <property type="project" value="UniProtKB-KW"/>
</dbReference>
<feature type="modified residue" description="4-aspartylphosphate" evidence="3">
    <location>
        <position position="56"/>
    </location>
</feature>
<feature type="domain" description="Response regulatory" evidence="4">
    <location>
        <begin position="6"/>
        <end position="121"/>
    </location>
</feature>
<dbReference type="RefSeq" id="WP_101261948.1">
    <property type="nucleotide sequence ID" value="NZ_MVDD01000009.1"/>
</dbReference>
<dbReference type="PROSITE" id="PS50110">
    <property type="entry name" value="RESPONSE_REGULATORY"/>
    <property type="match status" value="1"/>
</dbReference>
<dbReference type="PANTHER" id="PTHR45339:SF1">
    <property type="entry name" value="HYBRID SIGNAL TRANSDUCTION HISTIDINE KINASE J"/>
    <property type="match status" value="1"/>
</dbReference>
<proteinExistence type="predicted"/>
<dbReference type="Proteomes" id="UP000233535">
    <property type="component" value="Unassembled WGS sequence"/>
</dbReference>
<accession>A0A2N3HW77</accession>
<name>A0A2N3HW77_9BACT</name>
<evidence type="ECO:0000256" key="2">
    <source>
        <dbReference type="ARBA" id="ARBA00023012"/>
    </source>
</evidence>
<gene>
    <name evidence="5" type="ORF">BZG02_13370</name>
</gene>
<dbReference type="Pfam" id="PF00072">
    <property type="entry name" value="Response_reg"/>
    <property type="match status" value="1"/>
</dbReference>
<evidence type="ECO:0000256" key="1">
    <source>
        <dbReference type="ARBA" id="ARBA00022553"/>
    </source>
</evidence>
<comment type="caution">
    <text evidence="5">The sequence shown here is derived from an EMBL/GenBank/DDBJ whole genome shotgun (WGS) entry which is preliminary data.</text>
</comment>
<keyword evidence="2" id="KW-0902">Two-component regulatory system</keyword>
<sequence length="122" mass="13879">MKKGIKILIVEDEEDVTFYLSIVLKELCRDILFAKNGADAIELAQKNADIDLILMDINMPEMDGFEATKRIREFNKNIPIIAQTAYALSHDKEKILASGFDNYISKPFNKNTLLETIKSLNI</sequence>
<dbReference type="EMBL" id="MVDD01000009">
    <property type="protein sequence ID" value="PKQ62297.1"/>
    <property type="molecule type" value="Genomic_DNA"/>
</dbReference>
<evidence type="ECO:0000259" key="4">
    <source>
        <dbReference type="PROSITE" id="PS50110"/>
    </source>
</evidence>
<dbReference type="PANTHER" id="PTHR45339">
    <property type="entry name" value="HYBRID SIGNAL TRANSDUCTION HISTIDINE KINASE J"/>
    <property type="match status" value="1"/>
</dbReference>
<dbReference type="InterPro" id="IPR001789">
    <property type="entry name" value="Sig_transdc_resp-reg_receiver"/>
</dbReference>
<keyword evidence="1 3" id="KW-0597">Phosphoprotein</keyword>
<evidence type="ECO:0000313" key="6">
    <source>
        <dbReference type="Proteomes" id="UP000233535"/>
    </source>
</evidence>
<dbReference type="AlphaFoldDB" id="A0A2N3HW77"/>
<organism evidence="5 6">
    <name type="scientific">Labilibaculum filiforme</name>
    <dbReference type="NCBI Taxonomy" id="1940526"/>
    <lineage>
        <taxon>Bacteria</taxon>
        <taxon>Pseudomonadati</taxon>
        <taxon>Bacteroidota</taxon>
        <taxon>Bacteroidia</taxon>
        <taxon>Marinilabiliales</taxon>
        <taxon>Marinifilaceae</taxon>
        <taxon>Labilibaculum</taxon>
    </lineage>
</organism>
<evidence type="ECO:0000256" key="3">
    <source>
        <dbReference type="PROSITE-ProRule" id="PRU00169"/>
    </source>
</evidence>
<protein>
    <recommendedName>
        <fullName evidence="4">Response regulatory domain-containing protein</fullName>
    </recommendedName>
</protein>
<keyword evidence="6" id="KW-1185">Reference proteome</keyword>
<dbReference type="CDD" id="cd17546">
    <property type="entry name" value="REC_hyHK_CKI1_RcsC-like"/>
    <property type="match status" value="1"/>
</dbReference>
<dbReference type="SUPFAM" id="SSF52172">
    <property type="entry name" value="CheY-like"/>
    <property type="match status" value="1"/>
</dbReference>
<dbReference type="InterPro" id="IPR011006">
    <property type="entry name" value="CheY-like_superfamily"/>
</dbReference>